<dbReference type="InterPro" id="IPR006146">
    <property type="entry name" value="5'-Nucleotdase_CS"/>
</dbReference>
<dbReference type="Pfam" id="PF00149">
    <property type="entry name" value="Metallophos"/>
    <property type="match status" value="1"/>
</dbReference>
<accession>A0A3S2VIE0</accession>
<dbReference type="Gene3D" id="3.90.780.10">
    <property type="entry name" value="5'-Nucleotidase, C-terminal domain"/>
    <property type="match status" value="1"/>
</dbReference>
<dbReference type="EMBL" id="SACM01000001">
    <property type="protein sequence ID" value="RVT88004.1"/>
    <property type="molecule type" value="Genomic_DNA"/>
</dbReference>
<evidence type="ECO:0000313" key="7">
    <source>
        <dbReference type="Proteomes" id="UP000288587"/>
    </source>
</evidence>
<dbReference type="GO" id="GO:0030288">
    <property type="term" value="C:outer membrane-bounded periplasmic space"/>
    <property type="evidence" value="ECO:0007669"/>
    <property type="project" value="TreeGrafter"/>
</dbReference>
<dbReference type="Proteomes" id="UP000288587">
    <property type="component" value="Unassembled WGS sequence"/>
</dbReference>
<dbReference type="InterPro" id="IPR029052">
    <property type="entry name" value="Metallo-depent_PP-like"/>
</dbReference>
<dbReference type="InterPro" id="IPR006179">
    <property type="entry name" value="5_nucleotidase/apyrase"/>
</dbReference>
<dbReference type="GO" id="GO:0000166">
    <property type="term" value="F:nucleotide binding"/>
    <property type="evidence" value="ECO:0007669"/>
    <property type="project" value="UniProtKB-KW"/>
</dbReference>
<dbReference type="Gene3D" id="3.60.21.10">
    <property type="match status" value="1"/>
</dbReference>
<sequence length="624" mass="68360">MVFWFRLCFVLVWMGAAGASASELRLRLLATTDLHMHLLAHDYYQGRTTAQHGFALTLALIEQARREAPNHLLFDNGDLLQGSPLGDQVHAQGVGQGHPAYRLLKAVGYDAASLGNHEFNYGLPFLQAATQAAGFPVLSANVVWPDGRGPVFQSSALLNRQFVDERGQPHHLRIGVVGLTPPQIMAWDHQHLAGRVEALDMVSVASEEVAKLKRAGADLVVLLAHTGIDVSGRNGLEHAAQALARIPGVDALVLGHAHAELPGPHYAGVDGVDAQRGLIHGRPAVMPGRWGDHLGLIDLRLERRTRGPWRVAQAQVSLRQVSGVPRELPDVGVAEAHQATVLRMREELAQTTLPLHTYFAQVQDSLAVKLVARAQAWHAQSLLAGTAWATWPLVSASAPFRAGGRQGPNAYTHVPPGPLTRQHVADLYPYPNSLKVLKVTGAELREWLERSAGQFVQIDPSGPDAQSVLANDHPSYNFDVLDGLDYEIDLTQPRRYDPQGVLVAPSARRVHNLRWQGQPVSDAQAFLLVTNSYRATGGGQFPGTGPDRIVLNTEDDLRDVVARYLQQLGTVRLPEESNWRLRPVPGVHLQLRSAAVAREWVKAPWRWVRDEPGGWALYEMPPVP</sequence>
<keyword evidence="3" id="KW-0378">Hydrolase</keyword>
<dbReference type="GO" id="GO:0016788">
    <property type="term" value="F:hydrolase activity, acting on ester bonds"/>
    <property type="evidence" value="ECO:0007669"/>
    <property type="project" value="InterPro"/>
</dbReference>
<dbReference type="InterPro" id="IPR036907">
    <property type="entry name" value="5'-Nucleotdase_C_sf"/>
</dbReference>
<feature type="domain" description="5'-Nucleotidase C-terminal" evidence="5">
    <location>
        <begin position="362"/>
        <end position="542"/>
    </location>
</feature>
<dbReference type="SUPFAM" id="SSF55816">
    <property type="entry name" value="5'-nucleotidase (syn. UDP-sugar hydrolase), C-terminal domain"/>
    <property type="match status" value="1"/>
</dbReference>
<reference evidence="6 7" key="1">
    <citation type="submission" date="2019-01" db="EMBL/GenBank/DDBJ databases">
        <authorList>
            <person name="Chen W.-M."/>
        </authorList>
    </citation>
    <scope>NUCLEOTIDE SEQUENCE [LARGE SCALE GENOMIC DNA]</scope>
    <source>
        <strain evidence="6 7">CCP-18</strain>
    </source>
</reference>
<dbReference type="PANTHER" id="PTHR11575">
    <property type="entry name" value="5'-NUCLEOTIDASE-RELATED"/>
    <property type="match status" value="1"/>
</dbReference>
<comment type="caution">
    <text evidence="6">The sequence shown here is derived from an EMBL/GenBank/DDBJ whole genome shotgun (WGS) entry which is preliminary data.</text>
</comment>
<name>A0A3S2VIE0_9BURK</name>
<dbReference type="AlphaFoldDB" id="A0A3S2VIE0"/>
<comment type="similarity">
    <text evidence="1 3">Belongs to the 5'-nucleotidase family.</text>
</comment>
<evidence type="ECO:0000259" key="4">
    <source>
        <dbReference type="Pfam" id="PF00149"/>
    </source>
</evidence>
<dbReference type="GO" id="GO:0046872">
    <property type="term" value="F:metal ion binding"/>
    <property type="evidence" value="ECO:0007669"/>
    <property type="project" value="InterPro"/>
</dbReference>
<keyword evidence="7" id="KW-1185">Reference proteome</keyword>
<organism evidence="6 7">
    <name type="scientific">Inhella crocodyli</name>
    <dbReference type="NCBI Taxonomy" id="2499851"/>
    <lineage>
        <taxon>Bacteria</taxon>
        <taxon>Pseudomonadati</taxon>
        <taxon>Pseudomonadota</taxon>
        <taxon>Betaproteobacteria</taxon>
        <taxon>Burkholderiales</taxon>
        <taxon>Sphaerotilaceae</taxon>
        <taxon>Inhella</taxon>
    </lineage>
</organism>
<dbReference type="NCBIfam" id="NF006938">
    <property type="entry name" value="PRK09420.1"/>
    <property type="match status" value="1"/>
</dbReference>
<evidence type="ECO:0000256" key="3">
    <source>
        <dbReference type="RuleBase" id="RU362119"/>
    </source>
</evidence>
<evidence type="ECO:0000259" key="5">
    <source>
        <dbReference type="Pfam" id="PF02872"/>
    </source>
</evidence>
<gene>
    <name evidence="6" type="ORF">EOD73_03050</name>
</gene>
<dbReference type="OrthoDB" id="9803927at2"/>
<dbReference type="InterPro" id="IPR004843">
    <property type="entry name" value="Calcineurin-like_PHP"/>
</dbReference>
<feature type="domain" description="Calcineurin-like phosphoesterase" evidence="4">
    <location>
        <begin position="26"/>
        <end position="259"/>
    </location>
</feature>
<evidence type="ECO:0000313" key="6">
    <source>
        <dbReference type="EMBL" id="RVT88004.1"/>
    </source>
</evidence>
<dbReference type="InterPro" id="IPR008334">
    <property type="entry name" value="5'-Nucleotdase_C"/>
</dbReference>
<keyword evidence="2" id="KW-0732">Signal</keyword>
<dbReference type="PRINTS" id="PR01607">
    <property type="entry name" value="APYRASEFAMLY"/>
</dbReference>
<dbReference type="SUPFAM" id="SSF56300">
    <property type="entry name" value="Metallo-dependent phosphatases"/>
    <property type="match status" value="1"/>
</dbReference>
<protein>
    <submittedName>
        <fullName evidence="6">Bifunctional 2',3'-cyclic-nucleotide 2'-phosphodiesterase/3'-nucleotidase</fullName>
    </submittedName>
</protein>
<dbReference type="PROSITE" id="PS00786">
    <property type="entry name" value="5_NUCLEOTIDASE_2"/>
    <property type="match status" value="1"/>
</dbReference>
<proteinExistence type="inferred from homology"/>
<evidence type="ECO:0000256" key="1">
    <source>
        <dbReference type="ARBA" id="ARBA00006654"/>
    </source>
</evidence>
<dbReference type="PANTHER" id="PTHR11575:SF6">
    <property type="entry name" value="2',3'-CYCLIC-NUCLEOTIDE 2'-PHOSPHODIESTERASE_3'-NUCLEOTIDASE"/>
    <property type="match status" value="1"/>
</dbReference>
<keyword evidence="3" id="KW-0547">Nucleotide-binding</keyword>
<evidence type="ECO:0000256" key="2">
    <source>
        <dbReference type="ARBA" id="ARBA00022729"/>
    </source>
</evidence>
<dbReference type="GO" id="GO:0009166">
    <property type="term" value="P:nucleotide catabolic process"/>
    <property type="evidence" value="ECO:0007669"/>
    <property type="project" value="InterPro"/>
</dbReference>
<dbReference type="Pfam" id="PF02872">
    <property type="entry name" value="5_nucleotid_C"/>
    <property type="match status" value="1"/>
</dbReference>